<feature type="transmembrane region" description="Helical" evidence="5">
    <location>
        <begin position="30"/>
        <end position="50"/>
    </location>
</feature>
<keyword evidence="8" id="KW-1185">Reference proteome</keyword>
<dbReference type="Pfam" id="PF06803">
    <property type="entry name" value="DUF1232"/>
    <property type="match status" value="1"/>
</dbReference>
<keyword evidence="2 5" id="KW-0812">Transmembrane</keyword>
<evidence type="ECO:0000256" key="1">
    <source>
        <dbReference type="ARBA" id="ARBA00004127"/>
    </source>
</evidence>
<feature type="transmembrane region" description="Helical" evidence="5">
    <location>
        <begin position="56"/>
        <end position="79"/>
    </location>
</feature>
<protein>
    <submittedName>
        <fullName evidence="7">DUF1232 domain-containing protein</fullName>
    </submittedName>
</protein>
<gene>
    <name evidence="7" type="ORF">G6N73_24190</name>
</gene>
<comment type="caution">
    <text evidence="7">The sequence shown here is derived from an EMBL/GenBank/DDBJ whole genome shotgun (WGS) entry which is preliminary data.</text>
</comment>
<organism evidence="7 8">
    <name type="scientific">Allomesorhizobium camelthorni</name>
    <dbReference type="NCBI Taxonomy" id="475069"/>
    <lineage>
        <taxon>Bacteria</taxon>
        <taxon>Pseudomonadati</taxon>
        <taxon>Pseudomonadota</taxon>
        <taxon>Alphaproteobacteria</taxon>
        <taxon>Hyphomicrobiales</taxon>
        <taxon>Phyllobacteriaceae</taxon>
        <taxon>Allomesorhizobium</taxon>
    </lineage>
</organism>
<accession>A0A6G4WHX0</accession>
<evidence type="ECO:0000256" key="4">
    <source>
        <dbReference type="ARBA" id="ARBA00023136"/>
    </source>
</evidence>
<dbReference type="InterPro" id="IPR010652">
    <property type="entry name" value="DUF1232"/>
</dbReference>
<dbReference type="GO" id="GO:0012505">
    <property type="term" value="C:endomembrane system"/>
    <property type="evidence" value="ECO:0007669"/>
    <property type="project" value="UniProtKB-SubCell"/>
</dbReference>
<feature type="domain" description="DUF1232" evidence="6">
    <location>
        <begin position="32"/>
        <end position="67"/>
    </location>
</feature>
<evidence type="ECO:0000313" key="8">
    <source>
        <dbReference type="Proteomes" id="UP001642900"/>
    </source>
</evidence>
<sequence>MLAALKSWAKSITDDAIALFLAARDPRTPWYAKAIATLVAAYALSPIDLIPDFIPVLGYIDDLLIVPAGIWIAARLVPAELMDEFRATAAKLETQPNSRAGALLVVAVWLAAAGLLTWWFWPRSAN</sequence>
<evidence type="ECO:0000256" key="5">
    <source>
        <dbReference type="SAM" id="Phobius"/>
    </source>
</evidence>
<evidence type="ECO:0000259" key="6">
    <source>
        <dbReference type="Pfam" id="PF06803"/>
    </source>
</evidence>
<keyword evidence="4 5" id="KW-0472">Membrane</keyword>
<dbReference type="Proteomes" id="UP001642900">
    <property type="component" value="Unassembled WGS sequence"/>
</dbReference>
<evidence type="ECO:0000313" key="7">
    <source>
        <dbReference type="EMBL" id="NGO54204.1"/>
    </source>
</evidence>
<evidence type="ECO:0000256" key="3">
    <source>
        <dbReference type="ARBA" id="ARBA00022989"/>
    </source>
</evidence>
<dbReference type="AlphaFoldDB" id="A0A6G4WHX0"/>
<comment type="subcellular location">
    <subcellularLocation>
        <location evidence="1">Endomembrane system</location>
        <topology evidence="1">Multi-pass membrane protein</topology>
    </subcellularLocation>
</comment>
<dbReference type="EMBL" id="JAAKZF010000046">
    <property type="protein sequence ID" value="NGO54204.1"/>
    <property type="molecule type" value="Genomic_DNA"/>
</dbReference>
<name>A0A6G4WHX0_9HYPH</name>
<keyword evidence="3 5" id="KW-1133">Transmembrane helix</keyword>
<dbReference type="RefSeq" id="WP_165032306.1">
    <property type="nucleotide sequence ID" value="NZ_JAAKZF010000046.1"/>
</dbReference>
<feature type="transmembrane region" description="Helical" evidence="5">
    <location>
        <begin position="100"/>
        <end position="121"/>
    </location>
</feature>
<proteinExistence type="predicted"/>
<evidence type="ECO:0000256" key="2">
    <source>
        <dbReference type="ARBA" id="ARBA00022692"/>
    </source>
</evidence>
<reference evidence="7 8" key="1">
    <citation type="submission" date="2020-02" db="EMBL/GenBank/DDBJ databases">
        <title>Genome sequence of strain CCNWXJ40-4.</title>
        <authorList>
            <person name="Gao J."/>
            <person name="Sun J."/>
        </authorList>
    </citation>
    <scope>NUCLEOTIDE SEQUENCE [LARGE SCALE GENOMIC DNA]</scope>
    <source>
        <strain evidence="7 8">CCNWXJ 40-4</strain>
    </source>
</reference>